<comment type="subcellular location">
    <subcellularLocation>
        <location evidence="1">Membrane</location>
        <topology evidence="1">Multi-pass membrane protein</topology>
    </subcellularLocation>
</comment>
<feature type="non-terminal residue" evidence="9">
    <location>
        <position position="320"/>
    </location>
</feature>
<organism evidence="9">
    <name type="scientific">Clastoptera arizonana</name>
    <name type="common">Arizona spittle bug</name>
    <dbReference type="NCBI Taxonomy" id="38151"/>
    <lineage>
        <taxon>Eukaryota</taxon>
        <taxon>Metazoa</taxon>
        <taxon>Ecdysozoa</taxon>
        <taxon>Arthropoda</taxon>
        <taxon>Hexapoda</taxon>
        <taxon>Insecta</taxon>
        <taxon>Pterygota</taxon>
        <taxon>Neoptera</taxon>
        <taxon>Paraneoptera</taxon>
        <taxon>Hemiptera</taxon>
        <taxon>Auchenorrhyncha</taxon>
        <taxon>Cercopoidea</taxon>
        <taxon>Clastopteridae</taxon>
        <taxon>Clastoptera</taxon>
    </lineage>
</organism>
<feature type="transmembrane region" description="Helical" evidence="6">
    <location>
        <begin position="92"/>
        <end position="113"/>
    </location>
</feature>
<keyword evidence="5 6" id="KW-0472">Membrane</keyword>
<dbReference type="InterPro" id="IPR046791">
    <property type="entry name" value="Polycystin_dom"/>
</dbReference>
<evidence type="ECO:0000313" key="8">
    <source>
        <dbReference type="EMBL" id="JAS05660.1"/>
    </source>
</evidence>
<comment type="similarity">
    <text evidence="2">Belongs to the polycystin family.</text>
</comment>
<evidence type="ECO:0000256" key="5">
    <source>
        <dbReference type="ARBA" id="ARBA00023136"/>
    </source>
</evidence>
<evidence type="ECO:0000256" key="4">
    <source>
        <dbReference type="ARBA" id="ARBA00022989"/>
    </source>
</evidence>
<dbReference type="EMBL" id="GEDC01031638">
    <property type="protein sequence ID" value="JAS05660.1"/>
    <property type="molecule type" value="Transcribed_RNA"/>
</dbReference>
<dbReference type="EMBL" id="GEDC01030618">
    <property type="protein sequence ID" value="JAS06680.1"/>
    <property type="molecule type" value="Transcribed_RNA"/>
</dbReference>
<evidence type="ECO:0000259" key="7">
    <source>
        <dbReference type="Pfam" id="PF20519"/>
    </source>
</evidence>
<keyword evidence="3 6" id="KW-0812">Transmembrane</keyword>
<evidence type="ECO:0000313" key="9">
    <source>
        <dbReference type="EMBL" id="JAS06680.1"/>
    </source>
</evidence>
<evidence type="ECO:0000256" key="1">
    <source>
        <dbReference type="ARBA" id="ARBA00004141"/>
    </source>
</evidence>
<gene>
    <name evidence="8" type="ORF">g.10882</name>
    <name evidence="9" type="ORF">g.10887</name>
</gene>
<keyword evidence="4 6" id="KW-1133">Transmembrane helix</keyword>
<dbReference type="InterPro" id="IPR051223">
    <property type="entry name" value="Polycystin"/>
</dbReference>
<evidence type="ECO:0000256" key="3">
    <source>
        <dbReference type="ARBA" id="ARBA00022692"/>
    </source>
</evidence>
<dbReference type="GO" id="GO:0016020">
    <property type="term" value="C:membrane"/>
    <property type="evidence" value="ECO:0007669"/>
    <property type="project" value="UniProtKB-SubCell"/>
</dbReference>
<evidence type="ECO:0000256" key="6">
    <source>
        <dbReference type="SAM" id="Phobius"/>
    </source>
</evidence>
<dbReference type="AlphaFoldDB" id="A0A1B6C0B0"/>
<protein>
    <recommendedName>
        <fullName evidence="7">Polycystin domain-containing protein</fullName>
    </recommendedName>
</protein>
<reference evidence="9" key="1">
    <citation type="submission" date="2015-12" db="EMBL/GenBank/DDBJ databases">
        <title>De novo transcriptome assembly of four potential Pierce s Disease insect vectors from Arizona vineyards.</title>
        <authorList>
            <person name="Tassone E.E."/>
        </authorList>
    </citation>
    <scope>NUCLEOTIDE SEQUENCE</scope>
</reference>
<accession>A0A1B6C0B0</accession>
<dbReference type="PANTHER" id="PTHR10877:SF150">
    <property type="entry name" value="REJ DOMAIN-CONTAINING PROTEIN"/>
    <property type="match status" value="1"/>
</dbReference>
<feature type="domain" description="Polycystin" evidence="7">
    <location>
        <begin position="142"/>
        <end position="319"/>
    </location>
</feature>
<sequence>MMIVGISMAFSLIAVYPIKILLYTVIYTFIYKKVNPENSFICDTTISDKVEQTNDSEYLQNLSTQRSQAMYHPLTQHKINEIQHSKHLYYRFWHLANILITLFYLMVLVDYLATDSLGFYLNNNNLNTTFSGACSKTGTLFQITDSETFTNYLKQEFVNSFYKQNYYNGRIIEKLEKFDAAGWVCDYNHRLIGVPRIRQVRVKSGTCKMSTLMKKIEKISCLGEITSVSEDKDDYGLGWSKIIFNANTDIMTPWKYYTSNISGSPFLTGISRKMYPGGGYIRDLHRKYDRSFDSIQRLIKNKWLDEYTRAIFLELSVYNV</sequence>
<dbReference type="GO" id="GO:0005262">
    <property type="term" value="F:calcium channel activity"/>
    <property type="evidence" value="ECO:0007669"/>
    <property type="project" value="TreeGrafter"/>
</dbReference>
<dbReference type="Pfam" id="PF20519">
    <property type="entry name" value="Polycystin_dom"/>
    <property type="match status" value="1"/>
</dbReference>
<dbReference type="PANTHER" id="PTHR10877">
    <property type="entry name" value="POLYCYSTIN FAMILY MEMBER"/>
    <property type="match status" value="1"/>
</dbReference>
<dbReference type="GO" id="GO:0050982">
    <property type="term" value="P:detection of mechanical stimulus"/>
    <property type="evidence" value="ECO:0007669"/>
    <property type="project" value="TreeGrafter"/>
</dbReference>
<feature type="transmembrane region" description="Helical" evidence="6">
    <location>
        <begin position="6"/>
        <end position="30"/>
    </location>
</feature>
<proteinExistence type="inferred from homology"/>
<evidence type="ECO:0000256" key="2">
    <source>
        <dbReference type="ARBA" id="ARBA00007200"/>
    </source>
</evidence>
<name>A0A1B6C0B0_9HEMI</name>